<feature type="domain" description="S1 motif" evidence="7">
    <location>
        <begin position="60"/>
        <end position="152"/>
    </location>
</feature>
<sequence length="597" mass="67765">MRKTRATRTKTESKATSKRHLKTPNVEIIVNVSNRETRIAVLEGRDLMEYRVERDERVVGSIFKGIVQNVLPGMDAAFVDIGLERNAFLYVADIIPDDSNDNSPASLKRSELRRRKIADLLRPGQQLMVQVTKGPRGTKGARVTTRISLPGRYVVVMPEAAHVGVSRKIEERAERERLRKIGEKIVPDGFGLIMRTECEGRTEAELKADIAFLRQVWAQTLENAKRVRAPACVHRDQTLLYRTVRDMFAEEIDRMVIDDPDEYEKVHLIAKLIAPSMKDKIQLYDKDVPVFDAYGIERDLERLLQHKVWLKSGGYLVVDEMEALTAIDINTGKQIGSTSLSDTILKANLEAADEVCRQLRLRDMGGIIVIDFIDMEAESDRKVLLEHFKARLAQDRARTRVGRVSSLGLVEITRKRTGESVTEAITEICPMCLGRGRIHSKDTVSIWIEHDMWRKVNEPGNAFLVECHPAVVEALIGIDGENVELLEHEMQRGIYIRANFDLEYEEYEIRSGATDEFDREFMGYRRAQVVEANVRRSAFEHTGKIVGWTDNGYYVELLDGVGHVGQRAKVCLQDIRRSYAVADVILQGSQAPPRSIT</sequence>
<dbReference type="GO" id="GO:0016787">
    <property type="term" value="F:hydrolase activity"/>
    <property type="evidence" value="ECO:0007669"/>
    <property type="project" value="UniProtKB-KW"/>
</dbReference>
<accession>A0A809SDV3</accession>
<dbReference type="Gene3D" id="3.40.1260.20">
    <property type="entry name" value="Ribonuclease E, catalytic domain"/>
    <property type="match status" value="1"/>
</dbReference>
<evidence type="ECO:0000313" key="9">
    <source>
        <dbReference type="Proteomes" id="UP000662873"/>
    </source>
</evidence>
<dbReference type="InterPro" id="IPR004659">
    <property type="entry name" value="RNase_E/G"/>
</dbReference>
<reference evidence="8" key="1">
    <citation type="journal article" name="DNA Res.">
        <title>The physiological potential of anammox bacteria as revealed by their core genome structure.</title>
        <authorList>
            <person name="Okubo T."/>
            <person name="Toyoda A."/>
            <person name="Fukuhara K."/>
            <person name="Uchiyama I."/>
            <person name="Harigaya Y."/>
            <person name="Kuroiwa M."/>
            <person name="Suzuki T."/>
            <person name="Murakami Y."/>
            <person name="Suwa Y."/>
            <person name="Takami H."/>
        </authorList>
    </citation>
    <scope>NUCLEOTIDE SEQUENCE</scope>
    <source>
        <strain evidence="8">317325-2</strain>
    </source>
</reference>
<evidence type="ECO:0000313" key="8">
    <source>
        <dbReference type="EMBL" id="BBO23364.1"/>
    </source>
</evidence>
<dbReference type="GO" id="GO:0046872">
    <property type="term" value="F:metal ion binding"/>
    <property type="evidence" value="ECO:0007669"/>
    <property type="project" value="UniProtKB-KW"/>
</dbReference>
<organism evidence="8 9">
    <name type="scientific">Candidatus Nitrosymbiomonas proteolyticus</name>
    <dbReference type="NCBI Taxonomy" id="2608984"/>
    <lineage>
        <taxon>Bacteria</taxon>
        <taxon>Bacillati</taxon>
        <taxon>Armatimonadota</taxon>
        <taxon>Armatimonadota incertae sedis</taxon>
        <taxon>Candidatus Nitrosymbiomonas</taxon>
    </lineage>
</organism>
<dbReference type="CDD" id="cd04453">
    <property type="entry name" value="S1_RNase_E"/>
    <property type="match status" value="1"/>
</dbReference>
<dbReference type="SMART" id="SM00316">
    <property type="entry name" value="S1"/>
    <property type="match status" value="1"/>
</dbReference>
<dbReference type="InterPro" id="IPR003029">
    <property type="entry name" value="S1_domain"/>
</dbReference>
<dbReference type="Gene3D" id="2.40.50.140">
    <property type="entry name" value="Nucleic acid-binding proteins"/>
    <property type="match status" value="1"/>
</dbReference>
<gene>
    <name evidence="8" type="ORF">NPRO_09590</name>
</gene>
<dbReference type="InterPro" id="IPR019307">
    <property type="entry name" value="RNA-bd_AU-1/RNase_E/G"/>
</dbReference>
<dbReference type="SUPFAM" id="SSF50249">
    <property type="entry name" value="Nucleic acid-binding proteins"/>
    <property type="match status" value="1"/>
</dbReference>
<evidence type="ECO:0000256" key="2">
    <source>
        <dbReference type="ARBA" id="ARBA00022723"/>
    </source>
</evidence>
<feature type="region of interest" description="Disordered" evidence="6">
    <location>
        <begin position="1"/>
        <end position="20"/>
    </location>
</feature>
<evidence type="ECO:0000256" key="4">
    <source>
        <dbReference type="ARBA" id="ARBA00022842"/>
    </source>
</evidence>
<dbReference type="PANTHER" id="PTHR30001">
    <property type="entry name" value="RIBONUCLEASE"/>
    <property type="match status" value="1"/>
</dbReference>
<evidence type="ECO:0000256" key="3">
    <source>
        <dbReference type="ARBA" id="ARBA00022801"/>
    </source>
</evidence>
<keyword evidence="5" id="KW-0694">RNA-binding</keyword>
<proteinExistence type="predicted"/>
<evidence type="ECO:0000256" key="6">
    <source>
        <dbReference type="SAM" id="MobiDB-lite"/>
    </source>
</evidence>
<dbReference type="PROSITE" id="PS50126">
    <property type="entry name" value="S1"/>
    <property type="match status" value="1"/>
</dbReference>
<dbReference type="PANTHER" id="PTHR30001:SF0">
    <property type="entry name" value="RIBONUCLEASE G"/>
    <property type="match status" value="1"/>
</dbReference>
<evidence type="ECO:0000256" key="5">
    <source>
        <dbReference type="ARBA" id="ARBA00022884"/>
    </source>
</evidence>
<dbReference type="AlphaFoldDB" id="A0A809SDV3"/>
<dbReference type="KEGG" id="npy:NPRO_09590"/>
<keyword evidence="3" id="KW-0378">Hydrolase</keyword>
<dbReference type="EMBL" id="AP021858">
    <property type="protein sequence ID" value="BBO23364.1"/>
    <property type="molecule type" value="Genomic_DNA"/>
</dbReference>
<dbReference type="GO" id="GO:0004540">
    <property type="term" value="F:RNA nuclease activity"/>
    <property type="evidence" value="ECO:0007669"/>
    <property type="project" value="InterPro"/>
</dbReference>
<evidence type="ECO:0000259" key="7">
    <source>
        <dbReference type="PROSITE" id="PS50126"/>
    </source>
</evidence>
<dbReference type="Pfam" id="PF10150">
    <property type="entry name" value="RNase_E_G"/>
    <property type="match status" value="1"/>
</dbReference>
<name>A0A809SDV3_9BACT</name>
<keyword evidence="2" id="KW-0479">Metal-binding</keyword>
<protein>
    <submittedName>
        <fullName evidence="8">Ribonuclease G</fullName>
    </submittedName>
</protein>
<dbReference type="Pfam" id="PF00575">
    <property type="entry name" value="S1"/>
    <property type="match status" value="1"/>
</dbReference>
<dbReference type="GO" id="GO:0006364">
    <property type="term" value="P:rRNA processing"/>
    <property type="evidence" value="ECO:0007669"/>
    <property type="project" value="TreeGrafter"/>
</dbReference>
<evidence type="ECO:0000256" key="1">
    <source>
        <dbReference type="ARBA" id="ARBA00001946"/>
    </source>
</evidence>
<dbReference type="InterPro" id="IPR012340">
    <property type="entry name" value="NA-bd_OB-fold"/>
</dbReference>
<dbReference type="GO" id="GO:0003723">
    <property type="term" value="F:RNA binding"/>
    <property type="evidence" value="ECO:0007669"/>
    <property type="project" value="UniProtKB-KW"/>
</dbReference>
<dbReference type="GO" id="GO:0005737">
    <property type="term" value="C:cytoplasm"/>
    <property type="evidence" value="ECO:0007669"/>
    <property type="project" value="TreeGrafter"/>
</dbReference>
<dbReference type="NCBIfam" id="TIGR00757">
    <property type="entry name" value="RNaseEG"/>
    <property type="match status" value="1"/>
</dbReference>
<dbReference type="Proteomes" id="UP000662873">
    <property type="component" value="Chromosome"/>
</dbReference>
<comment type="cofactor">
    <cofactor evidence="1">
        <name>Mg(2+)</name>
        <dbReference type="ChEBI" id="CHEBI:18420"/>
    </cofactor>
</comment>
<keyword evidence="4" id="KW-0460">Magnesium</keyword>